<dbReference type="SUPFAM" id="SSF52540">
    <property type="entry name" value="P-loop containing nucleoside triphosphate hydrolases"/>
    <property type="match status" value="1"/>
</dbReference>
<dbReference type="EMBL" id="JARXVQ010000001">
    <property type="protein sequence ID" value="MDH6180298.1"/>
    <property type="molecule type" value="Genomic_DNA"/>
</dbReference>
<keyword evidence="4 10" id="KW-0067">ATP-binding</keyword>
<evidence type="ECO:0000313" key="10">
    <source>
        <dbReference type="EMBL" id="MDH6180298.1"/>
    </source>
</evidence>
<dbReference type="Proteomes" id="UP001160142">
    <property type="component" value="Unassembled WGS sequence"/>
</dbReference>
<keyword evidence="11" id="KW-1185">Reference proteome</keyword>
<keyword evidence="6 7" id="KW-0472">Membrane</keyword>
<feature type="transmembrane region" description="Helical" evidence="7">
    <location>
        <begin position="81"/>
        <end position="101"/>
    </location>
</feature>
<protein>
    <submittedName>
        <fullName evidence="10">ATP-binding cassette subfamily B protein</fullName>
    </submittedName>
</protein>
<dbReference type="InterPro" id="IPR039421">
    <property type="entry name" value="Type_1_exporter"/>
</dbReference>
<dbReference type="Gene3D" id="1.20.1560.10">
    <property type="entry name" value="ABC transporter type 1, transmembrane domain"/>
    <property type="match status" value="1"/>
</dbReference>
<dbReference type="PANTHER" id="PTHR24221:SF646">
    <property type="entry name" value="HAEMOLYSIN SECRETION ATP-BINDING PROTEIN"/>
    <property type="match status" value="1"/>
</dbReference>
<organism evidence="10 11">
    <name type="scientific">Antiquaquibacter oligotrophicus</name>
    <dbReference type="NCBI Taxonomy" id="2880260"/>
    <lineage>
        <taxon>Bacteria</taxon>
        <taxon>Bacillati</taxon>
        <taxon>Actinomycetota</taxon>
        <taxon>Actinomycetes</taxon>
        <taxon>Micrococcales</taxon>
        <taxon>Microbacteriaceae</taxon>
        <taxon>Antiquaquibacter</taxon>
    </lineage>
</organism>
<evidence type="ECO:0000313" key="11">
    <source>
        <dbReference type="Proteomes" id="UP001160142"/>
    </source>
</evidence>
<accession>A0ABT6KJY6</accession>
<evidence type="ECO:0000256" key="7">
    <source>
        <dbReference type="SAM" id="Phobius"/>
    </source>
</evidence>
<dbReference type="GO" id="GO:0005524">
    <property type="term" value="F:ATP binding"/>
    <property type="evidence" value="ECO:0007669"/>
    <property type="project" value="UniProtKB-KW"/>
</dbReference>
<keyword evidence="5 7" id="KW-1133">Transmembrane helix</keyword>
<feature type="transmembrane region" description="Helical" evidence="7">
    <location>
        <begin position="39"/>
        <end position="61"/>
    </location>
</feature>
<evidence type="ECO:0000256" key="6">
    <source>
        <dbReference type="ARBA" id="ARBA00023136"/>
    </source>
</evidence>
<comment type="subcellular location">
    <subcellularLocation>
        <location evidence="1">Cell membrane</location>
        <topology evidence="1">Multi-pass membrane protein</topology>
    </subcellularLocation>
</comment>
<dbReference type="PANTHER" id="PTHR24221">
    <property type="entry name" value="ATP-BINDING CASSETTE SUB-FAMILY B"/>
    <property type="match status" value="1"/>
</dbReference>
<feature type="transmembrane region" description="Helical" evidence="7">
    <location>
        <begin position="166"/>
        <end position="197"/>
    </location>
</feature>
<feature type="domain" description="ABC transporter" evidence="8">
    <location>
        <begin position="359"/>
        <end position="604"/>
    </location>
</feature>
<dbReference type="SMART" id="SM00382">
    <property type="entry name" value="AAA"/>
    <property type="match status" value="1"/>
</dbReference>
<dbReference type="RefSeq" id="WP_322132660.1">
    <property type="nucleotide sequence ID" value="NZ_CP085036.1"/>
</dbReference>
<keyword evidence="3" id="KW-0547">Nucleotide-binding</keyword>
<evidence type="ECO:0000256" key="3">
    <source>
        <dbReference type="ARBA" id="ARBA00022741"/>
    </source>
</evidence>
<evidence type="ECO:0000256" key="5">
    <source>
        <dbReference type="ARBA" id="ARBA00022989"/>
    </source>
</evidence>
<dbReference type="PROSITE" id="PS00211">
    <property type="entry name" value="ABC_TRANSPORTER_1"/>
    <property type="match status" value="1"/>
</dbReference>
<dbReference type="Pfam" id="PF00005">
    <property type="entry name" value="ABC_tran"/>
    <property type="match status" value="1"/>
</dbReference>
<dbReference type="PROSITE" id="PS50929">
    <property type="entry name" value="ABC_TM1F"/>
    <property type="match status" value="1"/>
</dbReference>
<comment type="caution">
    <text evidence="10">The sequence shown here is derived from an EMBL/GenBank/DDBJ whole genome shotgun (WGS) entry which is preliminary data.</text>
</comment>
<evidence type="ECO:0000256" key="4">
    <source>
        <dbReference type="ARBA" id="ARBA00022840"/>
    </source>
</evidence>
<name>A0ABT6KJY6_9MICO</name>
<evidence type="ECO:0000256" key="1">
    <source>
        <dbReference type="ARBA" id="ARBA00004651"/>
    </source>
</evidence>
<keyword evidence="2 7" id="KW-0812">Transmembrane</keyword>
<evidence type="ECO:0000256" key="2">
    <source>
        <dbReference type="ARBA" id="ARBA00022692"/>
    </source>
</evidence>
<dbReference type="Gene3D" id="3.40.50.300">
    <property type="entry name" value="P-loop containing nucleotide triphosphate hydrolases"/>
    <property type="match status" value="1"/>
</dbReference>
<dbReference type="CDD" id="cd03228">
    <property type="entry name" value="ABCC_MRP_Like"/>
    <property type="match status" value="1"/>
</dbReference>
<dbReference type="InterPro" id="IPR003439">
    <property type="entry name" value="ABC_transporter-like_ATP-bd"/>
</dbReference>
<evidence type="ECO:0000259" key="8">
    <source>
        <dbReference type="PROSITE" id="PS50893"/>
    </source>
</evidence>
<reference evidence="10 11" key="1">
    <citation type="submission" date="2023-04" db="EMBL/GenBank/DDBJ databases">
        <title>Genome Encyclopedia of Bacteria and Archaea VI: Functional Genomics of Type Strains.</title>
        <authorList>
            <person name="Whitman W."/>
        </authorList>
    </citation>
    <scope>NUCLEOTIDE SEQUENCE [LARGE SCALE GENOMIC DNA]</scope>
    <source>
        <strain evidence="10 11">SG_E_30_P1</strain>
    </source>
</reference>
<dbReference type="InterPro" id="IPR017871">
    <property type="entry name" value="ABC_transporter-like_CS"/>
</dbReference>
<gene>
    <name evidence="10" type="ORF">M2152_000480</name>
</gene>
<dbReference type="InterPro" id="IPR011527">
    <property type="entry name" value="ABC1_TM_dom"/>
</dbReference>
<evidence type="ECO:0000259" key="9">
    <source>
        <dbReference type="PROSITE" id="PS50929"/>
    </source>
</evidence>
<dbReference type="InterPro" id="IPR003593">
    <property type="entry name" value="AAA+_ATPase"/>
</dbReference>
<sequence length="606" mass="68232">MAPPRRNRRIQQSNFGPKQYFVAAKDIAKLTWETTPGTIVIQIAGALITAILPIVTTYFAALTTTALGEAIMGDPTAGTRAITYVIVTGVLGLLLTGWRSLEQYVQRLMRYALEAKVSDIMYERFLSLEFWRYDDKDTIDMYDRAQRFSLFYAQAFTTLSRMLSQVITLVASVVALLLVGWWLAVILVVAIVPGVYLQFSLSRAQVRHWNSTVDVRRAKGTIERQLFQPEHIAELRLYGMVRYLLNLRQELRDADERERIIFERKFILKRLAADALELAAQVGSLLWVTVQIIAGSQPIGQFLYVQQIVQRALTAMNSFVTEVSSLDEQLANLFDYQEFMALDVRQGGERELPGPPEKIRVDHVSFRYPSSEHDVLKDVSLTIDRGQRVAIVGENGAGKSTLIKLLSGLYAPTQGSITLDGVPLSEYSLDSWHKQLAVLQQDFLSYSFATAKDNVFFGKVSKPFDRDAFEEALAKAEAGDFIAKLPKGEDSYVSPWMAHKDGTNGVDLSGGQWQRMALARNFYRQAPVIILDEPTSAIDALAESRIFNHLFASHDQTLIIISHRLTTIERADVIYMLADGRIVESGTARELIEKRGAFYTMFESQI</sequence>
<feature type="domain" description="ABC transmembrane type-1" evidence="9">
    <location>
        <begin position="43"/>
        <end position="328"/>
    </location>
</feature>
<dbReference type="SUPFAM" id="SSF90123">
    <property type="entry name" value="ABC transporter transmembrane region"/>
    <property type="match status" value="1"/>
</dbReference>
<dbReference type="InterPro" id="IPR027417">
    <property type="entry name" value="P-loop_NTPase"/>
</dbReference>
<dbReference type="InterPro" id="IPR036640">
    <property type="entry name" value="ABC1_TM_sf"/>
</dbReference>
<dbReference type="PROSITE" id="PS50893">
    <property type="entry name" value="ABC_TRANSPORTER_2"/>
    <property type="match status" value="1"/>
</dbReference>
<proteinExistence type="predicted"/>